<protein>
    <submittedName>
        <fullName evidence="1">Uncharacterized protein</fullName>
    </submittedName>
</protein>
<reference evidence="1 2" key="1">
    <citation type="journal article" date="2019" name="Int. J. Syst. Evol. Microbiol.">
        <title>The Global Catalogue of Microorganisms (GCM) 10K type strain sequencing project: providing services to taxonomists for standard genome sequencing and annotation.</title>
        <authorList>
            <consortium name="The Broad Institute Genomics Platform"/>
            <consortium name="The Broad Institute Genome Sequencing Center for Infectious Disease"/>
            <person name="Wu L."/>
            <person name="Ma J."/>
        </authorList>
    </citation>
    <scope>NUCLEOTIDE SEQUENCE [LARGE SCALE GENOMIC DNA]</scope>
    <source>
        <strain evidence="1 2">JCM 14559</strain>
    </source>
</reference>
<keyword evidence="2" id="KW-1185">Reference proteome</keyword>
<sequence length="72" mass="7876">MKWHVSPLRAGWRSVMSDFACFVPIIGSEMVDGLSRQQVLTWTASTGPGRRAGARPVRLPGRGGYTAGEFVR</sequence>
<evidence type="ECO:0000313" key="2">
    <source>
        <dbReference type="Proteomes" id="UP001500897"/>
    </source>
</evidence>
<dbReference type="Proteomes" id="UP001500897">
    <property type="component" value="Unassembled WGS sequence"/>
</dbReference>
<evidence type="ECO:0000313" key="1">
    <source>
        <dbReference type="EMBL" id="GAA2097160.1"/>
    </source>
</evidence>
<organism evidence="1 2">
    <name type="scientific">Kitasatospora saccharophila</name>
    <dbReference type="NCBI Taxonomy" id="407973"/>
    <lineage>
        <taxon>Bacteria</taxon>
        <taxon>Bacillati</taxon>
        <taxon>Actinomycetota</taxon>
        <taxon>Actinomycetes</taxon>
        <taxon>Kitasatosporales</taxon>
        <taxon>Streptomycetaceae</taxon>
        <taxon>Kitasatospora</taxon>
    </lineage>
</organism>
<name>A0ABN2WQP2_9ACTN</name>
<comment type="caution">
    <text evidence="1">The sequence shown here is derived from an EMBL/GenBank/DDBJ whole genome shotgun (WGS) entry which is preliminary data.</text>
</comment>
<dbReference type="EMBL" id="BAAANS010000015">
    <property type="protein sequence ID" value="GAA2097160.1"/>
    <property type="molecule type" value="Genomic_DNA"/>
</dbReference>
<accession>A0ABN2WQP2</accession>
<proteinExistence type="predicted"/>
<gene>
    <name evidence="1" type="ORF">GCM10009759_27070</name>
</gene>